<sequence>MIVLAHAGHWAVQLLYLAPLVVLVWMLVAARLRERRERRPADRSSD</sequence>
<evidence type="ECO:0000256" key="1">
    <source>
        <dbReference type="SAM" id="Phobius"/>
    </source>
</evidence>
<name>A0A6J4RJT4_9ACTN</name>
<gene>
    <name evidence="2" type="ORF">AVDCRST_MAG65-745</name>
</gene>
<organism evidence="2">
    <name type="scientific">uncultured Solirubrobacteraceae bacterium</name>
    <dbReference type="NCBI Taxonomy" id="1162706"/>
    <lineage>
        <taxon>Bacteria</taxon>
        <taxon>Bacillati</taxon>
        <taxon>Actinomycetota</taxon>
        <taxon>Thermoleophilia</taxon>
        <taxon>Solirubrobacterales</taxon>
        <taxon>Solirubrobacteraceae</taxon>
        <taxon>environmental samples</taxon>
    </lineage>
</organism>
<reference evidence="2" key="1">
    <citation type="submission" date="2020-02" db="EMBL/GenBank/DDBJ databases">
        <authorList>
            <person name="Meier V. D."/>
        </authorList>
    </citation>
    <scope>NUCLEOTIDE SEQUENCE</scope>
    <source>
        <strain evidence="2">AVDCRST_MAG65</strain>
    </source>
</reference>
<protein>
    <submittedName>
        <fullName evidence="2">Uncharacterized protein</fullName>
    </submittedName>
</protein>
<keyword evidence="1" id="KW-1133">Transmembrane helix</keyword>
<dbReference type="AlphaFoldDB" id="A0A6J4RJT4"/>
<dbReference type="EMBL" id="CADCVL010000123">
    <property type="protein sequence ID" value="CAA9470797.1"/>
    <property type="molecule type" value="Genomic_DNA"/>
</dbReference>
<feature type="transmembrane region" description="Helical" evidence="1">
    <location>
        <begin position="12"/>
        <end position="30"/>
    </location>
</feature>
<evidence type="ECO:0000313" key="2">
    <source>
        <dbReference type="EMBL" id="CAA9470797.1"/>
    </source>
</evidence>
<proteinExistence type="predicted"/>
<keyword evidence="1" id="KW-0812">Transmembrane</keyword>
<keyword evidence="1" id="KW-0472">Membrane</keyword>
<accession>A0A6J4RJT4</accession>